<dbReference type="KEGG" id="mcos:GM418_01595"/>
<dbReference type="InterPro" id="IPR021471">
    <property type="entry name" value="DUF3124"/>
</dbReference>
<sequence>MQQTIFFLILVFLFSCSNEKENKIGESLSWSKREISLPQNNSLSTGRSYLSVYSDIYDLTDETKHLLTSTVSIRNTSVNDSIFVTKADYFNTHGKLIRSYVDSPVYLTPMETVEIVIHRRDNLGGSGANFIFEWAVKNPKYEPLFEAVMIWTTGNQGISFTTKGKNYPNN</sequence>
<gene>
    <name evidence="1" type="ORF">GM418_01595</name>
</gene>
<dbReference type="Pfam" id="PF11322">
    <property type="entry name" value="DUF3124"/>
    <property type="match status" value="1"/>
</dbReference>
<accession>A0A6I6JQ95</accession>
<dbReference type="EMBL" id="CP046401">
    <property type="protein sequence ID" value="QGY42392.1"/>
    <property type="molecule type" value="Genomic_DNA"/>
</dbReference>
<name>A0A6I6JQ95_9BACT</name>
<dbReference type="Proteomes" id="UP000428260">
    <property type="component" value="Chromosome"/>
</dbReference>
<reference evidence="1 2" key="1">
    <citation type="submission" date="2019-11" db="EMBL/GenBank/DDBJ databases">
        <authorList>
            <person name="Zheng R.K."/>
            <person name="Sun C.M."/>
        </authorList>
    </citation>
    <scope>NUCLEOTIDE SEQUENCE [LARGE SCALE GENOMIC DNA]</scope>
    <source>
        <strain evidence="1 2">WC007</strain>
    </source>
</reference>
<dbReference type="RefSeq" id="WP_158862501.1">
    <property type="nucleotide sequence ID" value="NZ_CP046401.1"/>
</dbReference>
<keyword evidence="2" id="KW-1185">Reference proteome</keyword>
<evidence type="ECO:0000313" key="1">
    <source>
        <dbReference type="EMBL" id="QGY42392.1"/>
    </source>
</evidence>
<dbReference type="AlphaFoldDB" id="A0A6I6JQ95"/>
<evidence type="ECO:0000313" key="2">
    <source>
        <dbReference type="Proteomes" id="UP000428260"/>
    </source>
</evidence>
<protein>
    <submittedName>
        <fullName evidence="1">DUF3124 domain-containing protein</fullName>
    </submittedName>
</protein>
<organism evidence="1 2">
    <name type="scientific">Maribellus comscasis</name>
    <dbReference type="NCBI Taxonomy" id="2681766"/>
    <lineage>
        <taxon>Bacteria</taxon>
        <taxon>Pseudomonadati</taxon>
        <taxon>Bacteroidota</taxon>
        <taxon>Bacteroidia</taxon>
        <taxon>Marinilabiliales</taxon>
        <taxon>Prolixibacteraceae</taxon>
        <taxon>Maribellus</taxon>
    </lineage>
</organism>
<proteinExistence type="predicted"/>